<evidence type="ECO:0000313" key="2">
    <source>
        <dbReference type="Proteomes" id="UP001611263"/>
    </source>
</evidence>
<dbReference type="GeneID" id="93509375"/>
<sequence>MLTYLESAPVVLAARSCTADIFVPSDIDVPLNFRTDGVWIWPGSVPHYLRKHGTLPEPELVTHARSRRFSIPELSLETLRLAARDAAQTNY</sequence>
<name>A0ABW7THI1_9NOCA</name>
<protein>
    <submittedName>
        <fullName evidence="1">Uncharacterized protein</fullName>
    </submittedName>
</protein>
<proteinExistence type="predicted"/>
<accession>A0ABW7THI1</accession>
<evidence type="ECO:0000313" key="1">
    <source>
        <dbReference type="EMBL" id="MFI1459249.1"/>
    </source>
</evidence>
<gene>
    <name evidence="1" type="ORF">ACH4WX_00855</name>
</gene>
<comment type="caution">
    <text evidence="1">The sequence shown here is derived from an EMBL/GenBank/DDBJ whole genome shotgun (WGS) entry which is preliminary data.</text>
</comment>
<dbReference type="EMBL" id="JBIRUQ010000001">
    <property type="protein sequence ID" value="MFI1459249.1"/>
    <property type="molecule type" value="Genomic_DNA"/>
</dbReference>
<organism evidence="1 2">
    <name type="scientific">Nocardia carnea</name>
    <dbReference type="NCBI Taxonomy" id="37328"/>
    <lineage>
        <taxon>Bacteria</taxon>
        <taxon>Bacillati</taxon>
        <taxon>Actinomycetota</taxon>
        <taxon>Actinomycetes</taxon>
        <taxon>Mycobacteriales</taxon>
        <taxon>Nocardiaceae</taxon>
        <taxon>Nocardia</taxon>
    </lineage>
</organism>
<reference evidence="1 2" key="1">
    <citation type="submission" date="2024-10" db="EMBL/GenBank/DDBJ databases">
        <title>The Natural Products Discovery Center: Release of the First 8490 Sequenced Strains for Exploring Actinobacteria Biosynthetic Diversity.</title>
        <authorList>
            <person name="Kalkreuter E."/>
            <person name="Kautsar S.A."/>
            <person name="Yang D."/>
            <person name="Bader C.D."/>
            <person name="Teijaro C.N."/>
            <person name="Fluegel L."/>
            <person name="Davis C.M."/>
            <person name="Simpson J.R."/>
            <person name="Lauterbach L."/>
            <person name="Steele A.D."/>
            <person name="Gui C."/>
            <person name="Meng S."/>
            <person name="Li G."/>
            <person name="Viehrig K."/>
            <person name="Ye F."/>
            <person name="Su P."/>
            <person name="Kiefer A.F."/>
            <person name="Nichols A."/>
            <person name="Cepeda A.J."/>
            <person name="Yan W."/>
            <person name="Fan B."/>
            <person name="Jiang Y."/>
            <person name="Adhikari A."/>
            <person name="Zheng C.-J."/>
            <person name="Schuster L."/>
            <person name="Cowan T.M."/>
            <person name="Smanski M.J."/>
            <person name="Chevrette M.G."/>
            <person name="De Carvalho L.P.S."/>
            <person name="Shen B."/>
        </authorList>
    </citation>
    <scope>NUCLEOTIDE SEQUENCE [LARGE SCALE GENOMIC DNA]</scope>
    <source>
        <strain evidence="1 2">NPDC020568</strain>
    </source>
</reference>
<keyword evidence="2" id="KW-1185">Reference proteome</keyword>
<dbReference type="Proteomes" id="UP001611263">
    <property type="component" value="Unassembled WGS sequence"/>
</dbReference>
<dbReference type="RefSeq" id="WP_051157811.1">
    <property type="nucleotide sequence ID" value="NZ_JBIRUQ010000001.1"/>
</dbReference>